<name>A0A4V1X7M9_9PLEO</name>
<evidence type="ECO:0000256" key="1">
    <source>
        <dbReference type="SAM" id="MobiDB-lite"/>
    </source>
</evidence>
<evidence type="ECO:0000313" key="3">
    <source>
        <dbReference type="EMBL" id="RYO70548.1"/>
    </source>
</evidence>
<dbReference type="CDD" id="cd15457">
    <property type="entry name" value="NADAR"/>
    <property type="match status" value="1"/>
</dbReference>
<dbReference type="EMBL" id="PEJP01000010">
    <property type="protein sequence ID" value="RYO70548.1"/>
    <property type="molecule type" value="Genomic_DNA"/>
</dbReference>
<accession>A0A4V1X7M9</accession>
<evidence type="ECO:0000259" key="2">
    <source>
        <dbReference type="Pfam" id="PF08719"/>
    </source>
</evidence>
<dbReference type="Proteomes" id="UP000293823">
    <property type="component" value="Unassembled WGS sequence"/>
</dbReference>
<feature type="region of interest" description="Disordered" evidence="1">
    <location>
        <begin position="190"/>
        <end position="210"/>
    </location>
</feature>
<dbReference type="AlphaFoldDB" id="A0A4V1X7M9"/>
<dbReference type="InterPro" id="IPR037238">
    <property type="entry name" value="YbiA-like_sf"/>
</dbReference>
<sequence length="210" mass="23255">MEPESEADEGPVLFSFESNQNNGFLSPAFLGSFQYGDIGFNCNEQFFLAEKALWFGNNNELFRAIMSTTDPQEQKALGKQIKANDTSRSHSWATTVAYQVIMVTTRVKFTVSEHAPMLLQKLMATGHRELVMTDPDDAFLGIGGRVNGFEVEIEGGGKFEGREEGVFDGEVQSDLSYGVFFSGRYRSGGGVVQGSEGPRKRHLGKWNEET</sequence>
<evidence type="ECO:0000313" key="4">
    <source>
        <dbReference type="Proteomes" id="UP000293823"/>
    </source>
</evidence>
<reference evidence="4" key="1">
    <citation type="journal article" date="2019" name="bioRxiv">
        <title>Genomics, evolutionary history and diagnostics of the Alternaria alternata species group including apple and Asian pear pathotypes.</title>
        <authorList>
            <person name="Armitage A.D."/>
            <person name="Cockerton H.M."/>
            <person name="Sreenivasaprasad S."/>
            <person name="Woodhall J.W."/>
            <person name="Lane C.R."/>
            <person name="Harrison R.J."/>
            <person name="Clarkson J.P."/>
        </authorList>
    </citation>
    <scope>NUCLEOTIDE SEQUENCE [LARGE SCALE GENOMIC DNA]</scope>
    <source>
        <strain evidence="4">RGR 97.0016</strain>
    </source>
</reference>
<keyword evidence="4" id="KW-1185">Reference proteome</keyword>
<dbReference type="InterPro" id="IPR012816">
    <property type="entry name" value="NADAR"/>
</dbReference>
<dbReference type="Pfam" id="PF08719">
    <property type="entry name" value="NADAR"/>
    <property type="match status" value="1"/>
</dbReference>
<organism evidence="3 4">
    <name type="scientific">Alternaria arborescens</name>
    <dbReference type="NCBI Taxonomy" id="156630"/>
    <lineage>
        <taxon>Eukaryota</taxon>
        <taxon>Fungi</taxon>
        <taxon>Dikarya</taxon>
        <taxon>Ascomycota</taxon>
        <taxon>Pezizomycotina</taxon>
        <taxon>Dothideomycetes</taxon>
        <taxon>Pleosporomycetidae</taxon>
        <taxon>Pleosporales</taxon>
        <taxon>Pleosporineae</taxon>
        <taxon>Pleosporaceae</taxon>
        <taxon>Alternaria</taxon>
        <taxon>Alternaria sect. Alternaria</taxon>
    </lineage>
</organism>
<proteinExistence type="predicted"/>
<gene>
    <name evidence="3" type="ORF">AA0113_g3284</name>
</gene>
<comment type="caution">
    <text evidence="3">The sequence shown here is derived from an EMBL/GenBank/DDBJ whole genome shotgun (WGS) entry which is preliminary data.</text>
</comment>
<dbReference type="SUPFAM" id="SSF143990">
    <property type="entry name" value="YbiA-like"/>
    <property type="match status" value="1"/>
</dbReference>
<dbReference type="Gene3D" id="1.10.357.40">
    <property type="entry name" value="YbiA-like"/>
    <property type="match status" value="1"/>
</dbReference>
<feature type="domain" description="NADAR" evidence="2">
    <location>
        <begin position="20"/>
        <end position="144"/>
    </location>
</feature>
<dbReference type="OrthoDB" id="206452at2759"/>
<protein>
    <recommendedName>
        <fullName evidence="2">NADAR domain-containing protein</fullName>
    </recommendedName>
</protein>